<name>A0AA38IDM3_9CUCU</name>
<dbReference type="AlphaFoldDB" id="A0AA38IDM3"/>
<keyword evidence="2" id="KW-1185">Reference proteome</keyword>
<gene>
    <name evidence="1" type="ORF">Zmor_018185</name>
</gene>
<comment type="caution">
    <text evidence="1">The sequence shown here is derived from an EMBL/GenBank/DDBJ whole genome shotgun (WGS) entry which is preliminary data.</text>
</comment>
<evidence type="ECO:0000313" key="1">
    <source>
        <dbReference type="EMBL" id="KAJ3652199.1"/>
    </source>
</evidence>
<dbReference type="InterPro" id="IPR011011">
    <property type="entry name" value="Znf_FYVE_PHD"/>
</dbReference>
<evidence type="ECO:0000313" key="2">
    <source>
        <dbReference type="Proteomes" id="UP001168821"/>
    </source>
</evidence>
<organism evidence="1 2">
    <name type="scientific">Zophobas morio</name>
    <dbReference type="NCBI Taxonomy" id="2755281"/>
    <lineage>
        <taxon>Eukaryota</taxon>
        <taxon>Metazoa</taxon>
        <taxon>Ecdysozoa</taxon>
        <taxon>Arthropoda</taxon>
        <taxon>Hexapoda</taxon>
        <taxon>Insecta</taxon>
        <taxon>Pterygota</taxon>
        <taxon>Neoptera</taxon>
        <taxon>Endopterygota</taxon>
        <taxon>Coleoptera</taxon>
        <taxon>Polyphaga</taxon>
        <taxon>Cucujiformia</taxon>
        <taxon>Tenebrionidae</taxon>
        <taxon>Zophobas</taxon>
    </lineage>
</organism>
<accession>A0AA38IDM3</accession>
<proteinExistence type="predicted"/>
<sequence>MSTSCTCCGRNADSCKIVNCCVCGKSYKIECVDLTNAEARKIHQKSGLSWSCKNCAKIGSDINSLKAVIVALQEEIKVLKLSVSTVPPSTATSASLLQTEKVIQEVSERSKRKCNIIIYGRSELINKNKTEQSEADTVFVKDVLTALKIGDLGDLKPIRLGKYDPTKQDRRRPIKITLSSEEDVVSVLRASKSLKTTDPWKNIFISRDRTKMQNELYKSVRNELHERLSNGEQNLIIKYKDGIPNIVHSEN</sequence>
<dbReference type="EMBL" id="JALNTZ010000005">
    <property type="protein sequence ID" value="KAJ3652199.1"/>
    <property type="molecule type" value="Genomic_DNA"/>
</dbReference>
<dbReference type="SUPFAM" id="SSF57903">
    <property type="entry name" value="FYVE/PHD zinc finger"/>
    <property type="match status" value="1"/>
</dbReference>
<reference evidence="1" key="1">
    <citation type="journal article" date="2023" name="G3 (Bethesda)">
        <title>Whole genome assemblies of Zophobas morio and Tenebrio molitor.</title>
        <authorList>
            <person name="Kaur S."/>
            <person name="Stinson S.A."/>
            <person name="diCenzo G.C."/>
        </authorList>
    </citation>
    <scope>NUCLEOTIDE SEQUENCE</scope>
    <source>
        <strain evidence="1">QUZm001</strain>
    </source>
</reference>
<dbReference type="Proteomes" id="UP001168821">
    <property type="component" value="Unassembled WGS sequence"/>
</dbReference>
<evidence type="ECO:0008006" key="3">
    <source>
        <dbReference type="Google" id="ProtNLM"/>
    </source>
</evidence>
<protein>
    <recommendedName>
        <fullName evidence="3">PHD-type domain-containing protein</fullName>
    </recommendedName>
</protein>